<dbReference type="GO" id="GO:0007229">
    <property type="term" value="P:integrin-mediated signaling pathway"/>
    <property type="evidence" value="ECO:0007669"/>
    <property type="project" value="UniProtKB-KW"/>
</dbReference>
<dbReference type="Proteomes" id="UP000053660">
    <property type="component" value="Unassembled WGS sequence"/>
</dbReference>
<reference evidence="3 4" key="1">
    <citation type="submission" date="2014-03" db="EMBL/GenBank/DDBJ databases">
        <title>Draft genome of the hookworm Oesophagostomum dentatum.</title>
        <authorList>
            <person name="Mitreva M."/>
        </authorList>
    </citation>
    <scope>NUCLEOTIDE SEQUENCE [LARGE SCALE GENOMIC DNA]</scope>
    <source>
        <strain evidence="3 4">OD-Hann</strain>
    </source>
</reference>
<dbReference type="SMART" id="SM00050">
    <property type="entry name" value="DISIN"/>
    <property type="match status" value="1"/>
</dbReference>
<evidence type="ECO:0000313" key="3">
    <source>
        <dbReference type="EMBL" id="KHJ96311.1"/>
    </source>
</evidence>
<feature type="domain" description="Disintegrin" evidence="2">
    <location>
        <begin position="64"/>
        <end position="117"/>
    </location>
</feature>
<comment type="caution">
    <text evidence="1">Lacks conserved residue(s) required for the propagation of feature annotation.</text>
</comment>
<evidence type="ECO:0000256" key="1">
    <source>
        <dbReference type="PROSITE-ProRule" id="PRU00068"/>
    </source>
</evidence>
<evidence type="ECO:0000259" key="2">
    <source>
        <dbReference type="PROSITE" id="PS50214"/>
    </source>
</evidence>
<accession>A0A0B1TJN6</accession>
<gene>
    <name evidence="3" type="ORF">OESDEN_03731</name>
</gene>
<dbReference type="EMBL" id="KN549700">
    <property type="protein sequence ID" value="KHJ96311.1"/>
    <property type="molecule type" value="Genomic_DNA"/>
</dbReference>
<proteinExistence type="predicted"/>
<dbReference type="PANTHER" id="PTHR11905">
    <property type="entry name" value="ADAM A DISINTEGRIN AND METALLOPROTEASE DOMAIN"/>
    <property type="match status" value="1"/>
</dbReference>
<dbReference type="SUPFAM" id="SSF57552">
    <property type="entry name" value="Blood coagulation inhibitor (disintegrin)"/>
    <property type="match status" value="1"/>
</dbReference>
<protein>
    <submittedName>
        <fullName evidence="3">Disintegrin</fullName>
    </submittedName>
</protein>
<dbReference type="InterPro" id="IPR001762">
    <property type="entry name" value="Disintegrin_dom"/>
</dbReference>
<dbReference type="InterPro" id="IPR036436">
    <property type="entry name" value="Disintegrin_dom_sf"/>
</dbReference>
<keyword evidence="4" id="KW-1185">Reference proteome</keyword>
<name>A0A0B1TJN6_OESDE</name>
<dbReference type="AlphaFoldDB" id="A0A0B1TJN6"/>
<evidence type="ECO:0000313" key="4">
    <source>
        <dbReference type="Proteomes" id="UP000053660"/>
    </source>
</evidence>
<sequence>MRYLPHPMIYRILQSLLENFVKVEVFSRTAIVLLFATYSSTTREAICHGIDLCLKNPPEKTIGGTKCGNGIVEPGEECDCGREQCPHSCCDGKTCRLTSNAVCADGDCCDLFTCKVQACPRVDVKT</sequence>
<keyword evidence="3" id="KW-0401">Integrin</keyword>
<dbReference type="PROSITE" id="PS50214">
    <property type="entry name" value="DISINTEGRIN_2"/>
    <property type="match status" value="1"/>
</dbReference>
<dbReference type="OrthoDB" id="5951731at2759"/>
<dbReference type="GO" id="GO:0006509">
    <property type="term" value="P:membrane protein ectodomain proteolysis"/>
    <property type="evidence" value="ECO:0007669"/>
    <property type="project" value="TreeGrafter"/>
</dbReference>
<dbReference type="PANTHER" id="PTHR11905:SF159">
    <property type="entry name" value="ADAM METALLOPROTEASE"/>
    <property type="match status" value="1"/>
</dbReference>
<dbReference type="Gene3D" id="4.10.70.10">
    <property type="entry name" value="Disintegrin domain"/>
    <property type="match status" value="1"/>
</dbReference>
<organism evidence="3 4">
    <name type="scientific">Oesophagostomum dentatum</name>
    <name type="common">Nodular worm</name>
    <dbReference type="NCBI Taxonomy" id="61180"/>
    <lineage>
        <taxon>Eukaryota</taxon>
        <taxon>Metazoa</taxon>
        <taxon>Ecdysozoa</taxon>
        <taxon>Nematoda</taxon>
        <taxon>Chromadorea</taxon>
        <taxon>Rhabditida</taxon>
        <taxon>Rhabditina</taxon>
        <taxon>Rhabditomorpha</taxon>
        <taxon>Strongyloidea</taxon>
        <taxon>Strongylidae</taxon>
        <taxon>Oesophagostomum</taxon>
    </lineage>
</organism>